<dbReference type="InterPro" id="IPR035328">
    <property type="entry name" value="DUF3048_C"/>
</dbReference>
<evidence type="ECO:0000259" key="3">
    <source>
        <dbReference type="Pfam" id="PF11258"/>
    </source>
</evidence>
<feature type="domain" description="DUF3048" evidence="4">
    <location>
        <begin position="246"/>
        <end position="355"/>
    </location>
</feature>
<dbReference type="STRING" id="626937.HMPREF3293_00767"/>
<dbReference type="OrthoDB" id="9779102at2"/>
<dbReference type="InterPro" id="IPR023158">
    <property type="entry name" value="YerB-like_sf"/>
</dbReference>
<dbReference type="SUPFAM" id="SSF159774">
    <property type="entry name" value="YerB-like"/>
    <property type="match status" value="1"/>
</dbReference>
<dbReference type="Gene3D" id="3.50.90.10">
    <property type="entry name" value="YerB-like"/>
    <property type="match status" value="1"/>
</dbReference>
<reference evidence="5 6" key="1">
    <citation type="submission" date="2016-02" db="EMBL/GenBank/DDBJ databases">
        <authorList>
            <person name="Wen L."/>
            <person name="He K."/>
            <person name="Yang H."/>
        </authorList>
    </citation>
    <scope>NUCLEOTIDE SEQUENCE [LARGE SCALE GENOMIC DNA]</scope>
    <source>
        <strain evidence="5 6">DSM 22607</strain>
    </source>
</reference>
<evidence type="ECO:0000259" key="4">
    <source>
        <dbReference type="Pfam" id="PF17479"/>
    </source>
</evidence>
<feature type="chain" id="PRO_5007478639" description="DUF3048 domain-containing protein" evidence="2">
    <location>
        <begin position="20"/>
        <end position="381"/>
    </location>
</feature>
<dbReference type="Pfam" id="PF17479">
    <property type="entry name" value="DUF3048_C"/>
    <property type="match status" value="1"/>
</dbReference>
<name>A0A136Q6U8_9FIRM</name>
<evidence type="ECO:0000313" key="6">
    <source>
        <dbReference type="Proteomes" id="UP000070366"/>
    </source>
</evidence>
<gene>
    <name evidence="5" type="ORF">HMPREF3293_00767</name>
</gene>
<dbReference type="Proteomes" id="UP000070366">
    <property type="component" value="Unassembled WGS sequence"/>
</dbReference>
<evidence type="ECO:0000313" key="5">
    <source>
        <dbReference type="EMBL" id="KXK66362.1"/>
    </source>
</evidence>
<keyword evidence="2" id="KW-0732">Signal</keyword>
<dbReference type="InterPro" id="IPR021416">
    <property type="entry name" value="DUF3048_N"/>
</dbReference>
<protein>
    <recommendedName>
        <fullName evidence="7">DUF3048 domain-containing protein</fullName>
    </recommendedName>
</protein>
<accession>A0A136Q6U8</accession>
<organism evidence="5 6">
    <name type="scientific">Christensenella minuta</name>
    <dbReference type="NCBI Taxonomy" id="626937"/>
    <lineage>
        <taxon>Bacteria</taxon>
        <taxon>Bacillati</taxon>
        <taxon>Bacillota</taxon>
        <taxon>Clostridia</taxon>
        <taxon>Christensenellales</taxon>
        <taxon>Christensenellaceae</taxon>
        <taxon>Christensenella</taxon>
    </lineage>
</organism>
<dbReference type="AlphaFoldDB" id="A0A136Q6U8"/>
<evidence type="ECO:0008006" key="7">
    <source>
        <dbReference type="Google" id="ProtNLM"/>
    </source>
</evidence>
<dbReference type="Pfam" id="PF11258">
    <property type="entry name" value="DUF3048"/>
    <property type="match status" value="1"/>
</dbReference>
<sequence>MKKILIVMLAVLMACSIFAACSKPAEEEPSVQPTVIAAETPQPAQTASATPDAVPTDISPTTGLEGNTAYKPVMVQIDNADAARPQTGISYADIVYETDVDGSDTRLTALYNDAVNGVDAPGELTVGPVRSSRYYHQWIQEEWDALYVHMGGPDQTSKDETDIWGSSSEHIKQRINGAGKHASNEGLFFPLKDGHSQSEYAAIDLMKALDIYDYEPQALQSFTFYPQQDYADQPEISEIGLYFFGNKTPLASYEYDSSSDKLLRSTRGKEHTDAATGGQLEVQNVIVQFVNDSAADDGPGSDRRIVDVKGSGDALFVIHGKLMKGTWERPTYDSATSYKLESGEEITLAPGNTWISMLPAGKDVAVTYADGTDETISGEAE</sequence>
<evidence type="ECO:0000256" key="2">
    <source>
        <dbReference type="SAM" id="SignalP"/>
    </source>
</evidence>
<dbReference type="RefSeq" id="WP_066523062.1">
    <property type="nucleotide sequence ID" value="NZ_CABMOF010000012.1"/>
</dbReference>
<dbReference type="EMBL" id="LSZW01000046">
    <property type="protein sequence ID" value="KXK66362.1"/>
    <property type="molecule type" value="Genomic_DNA"/>
</dbReference>
<feature type="domain" description="DUF3048" evidence="3">
    <location>
        <begin position="62"/>
        <end position="159"/>
    </location>
</feature>
<proteinExistence type="predicted"/>
<comment type="caution">
    <text evidence="5">The sequence shown here is derived from an EMBL/GenBank/DDBJ whole genome shotgun (WGS) entry which is preliminary data.</text>
</comment>
<dbReference type="KEGG" id="cmiu:B1H56_14045"/>
<feature type="signal peptide" evidence="2">
    <location>
        <begin position="1"/>
        <end position="19"/>
    </location>
</feature>
<evidence type="ECO:0000256" key="1">
    <source>
        <dbReference type="SAM" id="MobiDB-lite"/>
    </source>
</evidence>
<keyword evidence="6" id="KW-1185">Reference proteome</keyword>
<dbReference type="PROSITE" id="PS51257">
    <property type="entry name" value="PROKAR_LIPOPROTEIN"/>
    <property type="match status" value="1"/>
</dbReference>
<feature type="region of interest" description="Disordered" evidence="1">
    <location>
        <begin position="41"/>
        <end position="65"/>
    </location>
</feature>